<evidence type="ECO:0000313" key="3">
    <source>
        <dbReference type="Proteomes" id="UP001597214"/>
    </source>
</evidence>
<evidence type="ECO:0000259" key="1">
    <source>
        <dbReference type="Pfam" id="PF00882"/>
    </source>
</evidence>
<organism evidence="2 3">
    <name type="scientific">Bacillus salitolerans</name>
    <dbReference type="NCBI Taxonomy" id="1437434"/>
    <lineage>
        <taxon>Bacteria</taxon>
        <taxon>Bacillati</taxon>
        <taxon>Bacillota</taxon>
        <taxon>Bacilli</taxon>
        <taxon>Bacillales</taxon>
        <taxon>Bacillaceae</taxon>
        <taxon>Bacillus</taxon>
    </lineage>
</organism>
<feature type="domain" description="Phospholipase C/D" evidence="1">
    <location>
        <begin position="6"/>
        <end position="93"/>
    </location>
</feature>
<protein>
    <submittedName>
        <fullName evidence="2">Zinc dependent phospholipase C family protein</fullName>
    </submittedName>
</protein>
<name>A0ABW4LQE8_9BACI</name>
<proteinExistence type="predicted"/>
<keyword evidence="3" id="KW-1185">Reference proteome</keyword>
<accession>A0ABW4LQE8</accession>
<dbReference type="Pfam" id="PF00882">
    <property type="entry name" value="Zn_dep_PLPC"/>
    <property type="match status" value="1"/>
</dbReference>
<gene>
    <name evidence="2" type="ORF">ACFSCX_07105</name>
</gene>
<dbReference type="Proteomes" id="UP001597214">
    <property type="component" value="Unassembled WGS sequence"/>
</dbReference>
<comment type="caution">
    <text evidence="2">The sequence shown here is derived from an EMBL/GenBank/DDBJ whole genome shotgun (WGS) entry which is preliminary data.</text>
</comment>
<evidence type="ECO:0000313" key="2">
    <source>
        <dbReference type="EMBL" id="MFD1736330.1"/>
    </source>
</evidence>
<reference evidence="3" key="1">
    <citation type="journal article" date="2019" name="Int. J. Syst. Evol. Microbiol.">
        <title>The Global Catalogue of Microorganisms (GCM) 10K type strain sequencing project: providing services to taxonomists for standard genome sequencing and annotation.</title>
        <authorList>
            <consortium name="The Broad Institute Genomics Platform"/>
            <consortium name="The Broad Institute Genome Sequencing Center for Infectious Disease"/>
            <person name="Wu L."/>
            <person name="Ma J."/>
        </authorList>
    </citation>
    <scope>NUCLEOTIDE SEQUENCE [LARGE SCALE GENOMIC DNA]</scope>
    <source>
        <strain evidence="3">CCUG 49339</strain>
    </source>
</reference>
<dbReference type="RefSeq" id="WP_377927479.1">
    <property type="nucleotide sequence ID" value="NZ_JBHUEM010000007.1"/>
</dbReference>
<sequence>MATWVTHFRIAEELLKNDIPVSPIEFLVGNIGPDCGLIGENGIPTPPKEITHFEVEGKINANSFYNEYLSDEHESSSRKFSYYLGYYIHLVTDEEWIKLLEQKKREKVYQEILNTPEYSRLVKRDWYGLDFLYLKNHKDNIFWTDFQHITDFPEYLDFFKKGQTLEQIGNITKFYQSSTISDEHEFIYLSAVEVDEFVKDTVQMVTELLNQKLRYN</sequence>
<dbReference type="InterPro" id="IPR029002">
    <property type="entry name" value="PLPC/GPLD1"/>
</dbReference>
<dbReference type="EMBL" id="JBHUEM010000007">
    <property type="protein sequence ID" value="MFD1736330.1"/>
    <property type="molecule type" value="Genomic_DNA"/>
</dbReference>